<comment type="similarity">
    <text evidence="1">Belongs to the short-chain dehydrogenases/reductases (SDR) family.</text>
</comment>
<dbReference type="SUPFAM" id="SSF51735">
    <property type="entry name" value="NAD(P)-binding Rossmann-fold domains"/>
    <property type="match status" value="1"/>
</dbReference>
<reference evidence="4" key="1">
    <citation type="submission" date="2020-02" db="EMBL/GenBank/DDBJ databases">
        <authorList>
            <person name="Meier V. D."/>
        </authorList>
    </citation>
    <scope>NUCLEOTIDE SEQUENCE</scope>
    <source>
        <strain evidence="4">AVDCRST_MAG15</strain>
    </source>
</reference>
<keyword evidence="2" id="KW-0560">Oxidoreductase</keyword>
<dbReference type="PANTHER" id="PTHR42760">
    <property type="entry name" value="SHORT-CHAIN DEHYDROGENASES/REDUCTASES FAMILY MEMBER"/>
    <property type="match status" value="1"/>
</dbReference>
<dbReference type="SMART" id="SM00822">
    <property type="entry name" value="PKS_KR"/>
    <property type="match status" value="1"/>
</dbReference>
<dbReference type="Gene3D" id="3.40.50.720">
    <property type="entry name" value="NAD(P)-binding Rossmann-like Domain"/>
    <property type="match status" value="1"/>
</dbReference>
<dbReference type="FunFam" id="3.40.50.720:FF:000084">
    <property type="entry name" value="Short-chain dehydrogenase reductase"/>
    <property type="match status" value="1"/>
</dbReference>
<gene>
    <name evidence="4" type="ORF">AVDCRST_MAG15-2432</name>
</gene>
<dbReference type="GO" id="GO:0016616">
    <property type="term" value="F:oxidoreductase activity, acting on the CH-OH group of donors, NAD or NADP as acceptor"/>
    <property type="evidence" value="ECO:0007669"/>
    <property type="project" value="TreeGrafter"/>
</dbReference>
<evidence type="ECO:0000259" key="3">
    <source>
        <dbReference type="SMART" id="SM00822"/>
    </source>
</evidence>
<sequence>MDGTRYPDLEGASVFVTGGGSGIGAALVEGFAAQGARVAFVDLQDSADFASEVSERTGSPVLFLPCDITDISALESAMDQAARAHGPIRVLVNNAANDLRHDAATLTEADWDASLAVNLKPVMFAARKAAAGMEEGGAIVSFSSISNQLGLPDLAPYIAAKAGIVGLTRSLARAFGPRGIRVNAIAPGWVLTEKQRRLWATPEVYGEFQKRQALPVEIVPSDMVGPSLFLASGASRMITGQVLAVDAGIVAFG</sequence>
<dbReference type="InterPro" id="IPR057326">
    <property type="entry name" value="KR_dom"/>
</dbReference>
<dbReference type="InterPro" id="IPR036291">
    <property type="entry name" value="NAD(P)-bd_dom_sf"/>
</dbReference>
<feature type="domain" description="Ketoreductase" evidence="3">
    <location>
        <begin position="12"/>
        <end position="189"/>
    </location>
</feature>
<dbReference type="PRINTS" id="PR00081">
    <property type="entry name" value="GDHRDH"/>
</dbReference>
<evidence type="ECO:0000256" key="1">
    <source>
        <dbReference type="ARBA" id="ARBA00006484"/>
    </source>
</evidence>
<dbReference type="EMBL" id="CADCUU010000300">
    <property type="protein sequence ID" value="CAA9419119.1"/>
    <property type="molecule type" value="Genomic_DNA"/>
</dbReference>
<evidence type="ECO:0000313" key="4">
    <source>
        <dbReference type="EMBL" id="CAA9419119.1"/>
    </source>
</evidence>
<dbReference type="InterPro" id="IPR002347">
    <property type="entry name" value="SDR_fam"/>
</dbReference>
<organism evidence="4">
    <name type="scientific">uncultured Rubellimicrobium sp</name>
    <dbReference type="NCBI Taxonomy" id="543078"/>
    <lineage>
        <taxon>Bacteria</taxon>
        <taxon>Pseudomonadati</taxon>
        <taxon>Pseudomonadota</taxon>
        <taxon>Alphaproteobacteria</taxon>
        <taxon>Rhodobacterales</taxon>
        <taxon>Roseobacteraceae</taxon>
        <taxon>Rubellimicrobium</taxon>
        <taxon>environmental samples</taxon>
    </lineage>
</organism>
<dbReference type="PANTHER" id="PTHR42760:SF133">
    <property type="entry name" value="3-OXOACYL-[ACYL-CARRIER-PROTEIN] REDUCTASE"/>
    <property type="match status" value="1"/>
</dbReference>
<name>A0A6J4PQ30_9RHOB</name>
<accession>A0A6J4PQ30</accession>
<dbReference type="PRINTS" id="PR00080">
    <property type="entry name" value="SDRFAMILY"/>
</dbReference>
<dbReference type="AlphaFoldDB" id="A0A6J4PQ30"/>
<protein>
    <submittedName>
        <fullName evidence="4">Oxidoreductase, short chain dehydrogenase/reductase family</fullName>
    </submittedName>
</protein>
<dbReference type="Pfam" id="PF13561">
    <property type="entry name" value="adh_short_C2"/>
    <property type="match status" value="1"/>
</dbReference>
<proteinExistence type="inferred from homology"/>
<evidence type="ECO:0000256" key="2">
    <source>
        <dbReference type="ARBA" id="ARBA00023002"/>
    </source>
</evidence>